<dbReference type="EMBL" id="VORB01000010">
    <property type="protein sequence ID" value="TXC76179.1"/>
    <property type="molecule type" value="Genomic_DNA"/>
</dbReference>
<feature type="transmembrane region" description="Helical" evidence="5">
    <location>
        <begin position="35"/>
        <end position="53"/>
    </location>
</feature>
<accession>A0A5C6UT84</accession>
<dbReference type="SUPFAM" id="SSF53300">
    <property type="entry name" value="vWA-like"/>
    <property type="match status" value="1"/>
</dbReference>
<evidence type="ECO:0000313" key="8">
    <source>
        <dbReference type="Proteomes" id="UP000321168"/>
    </source>
</evidence>
<gene>
    <name evidence="7" type="ORF">FRX97_10530</name>
</gene>
<dbReference type="InterPro" id="IPR002035">
    <property type="entry name" value="VWF_A"/>
</dbReference>
<dbReference type="InterPro" id="IPR033881">
    <property type="entry name" value="vWA_BatA_type"/>
</dbReference>
<evidence type="ECO:0000256" key="5">
    <source>
        <dbReference type="SAM" id="Phobius"/>
    </source>
</evidence>
<dbReference type="PANTHER" id="PTHR22550:SF5">
    <property type="entry name" value="LEUCINE ZIPPER PROTEIN 4"/>
    <property type="match status" value="1"/>
</dbReference>
<feature type="transmembrane region" description="Helical" evidence="5">
    <location>
        <begin position="6"/>
        <end position="23"/>
    </location>
</feature>
<reference evidence="7 8" key="1">
    <citation type="submission" date="2019-08" db="EMBL/GenBank/DDBJ databases">
        <title>Genome of Luteibaculum oceani JCM 18817.</title>
        <authorList>
            <person name="Bowman J.P."/>
        </authorList>
    </citation>
    <scope>NUCLEOTIDE SEQUENCE [LARGE SCALE GENOMIC DNA]</scope>
    <source>
        <strain evidence="7 8">JCM 18817</strain>
    </source>
</reference>
<dbReference type="OrthoDB" id="6206554at2"/>
<organism evidence="7 8">
    <name type="scientific">Luteibaculum oceani</name>
    <dbReference type="NCBI Taxonomy" id="1294296"/>
    <lineage>
        <taxon>Bacteria</taxon>
        <taxon>Pseudomonadati</taxon>
        <taxon>Bacteroidota</taxon>
        <taxon>Flavobacteriia</taxon>
        <taxon>Flavobacteriales</taxon>
        <taxon>Luteibaculaceae</taxon>
        <taxon>Luteibaculum</taxon>
    </lineage>
</organism>
<keyword evidence="2 5" id="KW-0812">Transmembrane</keyword>
<evidence type="ECO:0000313" key="7">
    <source>
        <dbReference type="EMBL" id="TXC76179.1"/>
    </source>
</evidence>
<protein>
    <submittedName>
        <fullName evidence="7">VWA domain-containing protein</fullName>
    </submittedName>
</protein>
<dbReference type="SMART" id="SM00327">
    <property type="entry name" value="VWA"/>
    <property type="match status" value="1"/>
</dbReference>
<evidence type="ECO:0000256" key="1">
    <source>
        <dbReference type="ARBA" id="ARBA00022475"/>
    </source>
</evidence>
<dbReference type="PROSITE" id="PS50234">
    <property type="entry name" value="VWFA"/>
    <property type="match status" value="1"/>
</dbReference>
<dbReference type="Gene3D" id="3.40.50.410">
    <property type="entry name" value="von Willebrand factor, type A domain"/>
    <property type="match status" value="1"/>
</dbReference>
<feature type="transmembrane region" description="Helical" evidence="5">
    <location>
        <begin position="332"/>
        <end position="349"/>
    </location>
</feature>
<keyword evidence="4 5" id="KW-0472">Membrane</keyword>
<evidence type="ECO:0000259" key="6">
    <source>
        <dbReference type="PROSITE" id="PS50234"/>
    </source>
</evidence>
<dbReference type="RefSeq" id="WP_147015181.1">
    <property type="nucleotide sequence ID" value="NZ_VORB01000010.1"/>
</dbReference>
<evidence type="ECO:0000256" key="4">
    <source>
        <dbReference type="ARBA" id="ARBA00023136"/>
    </source>
</evidence>
<dbReference type="Proteomes" id="UP000321168">
    <property type="component" value="Unassembled WGS sequence"/>
</dbReference>
<keyword evidence="1" id="KW-1003">Cell membrane</keyword>
<dbReference type="AlphaFoldDB" id="A0A5C6UT84"/>
<sequence>MGKSKIGNIVFALIGVLLCFILWQYYYHRFEYKHGAFFWFLPIIPLLAIHFVWRQNQQIAKVNLPSFNFIAKENLFSKGFFRTSLHGFKWIALTLLIIALARPQSKDSYRNVSTEGIDIIIALDVSASMLAKDFTPNRLESAKDVAMDFISKRTNDRIGLVVYEGEAFTQCPITTDHRVLNSMLKEINTGLLEGGTAIGMGLATSVNRLRESDAKSKVIILLTDGVNNRGEIDPITSAELAKEFGVKVYTIGVGSRGKALSPVSIYPNGQYKYEYIDVKIDELTLEKIAFQTGGKYYRATSEAALREIYDNIDKLEKTEIKVTEYAQRNEEFAPFILAALALLCIEIILKSTWFRSIP</sequence>
<name>A0A5C6UT84_9FLAO</name>
<evidence type="ECO:0000256" key="2">
    <source>
        <dbReference type="ARBA" id="ARBA00022692"/>
    </source>
</evidence>
<proteinExistence type="predicted"/>
<keyword evidence="3 5" id="KW-1133">Transmembrane helix</keyword>
<keyword evidence="8" id="KW-1185">Reference proteome</keyword>
<dbReference type="InterPro" id="IPR050768">
    <property type="entry name" value="UPF0353/GerABKA_families"/>
</dbReference>
<dbReference type="Pfam" id="PF00092">
    <property type="entry name" value="VWA"/>
    <property type="match status" value="1"/>
</dbReference>
<comment type="caution">
    <text evidence="7">The sequence shown here is derived from an EMBL/GenBank/DDBJ whole genome shotgun (WGS) entry which is preliminary data.</text>
</comment>
<dbReference type="InterPro" id="IPR036465">
    <property type="entry name" value="vWFA_dom_sf"/>
</dbReference>
<dbReference type="PANTHER" id="PTHR22550">
    <property type="entry name" value="SPORE GERMINATION PROTEIN"/>
    <property type="match status" value="1"/>
</dbReference>
<dbReference type="CDD" id="cd01467">
    <property type="entry name" value="vWA_BatA_type"/>
    <property type="match status" value="1"/>
</dbReference>
<feature type="domain" description="VWFA" evidence="6">
    <location>
        <begin position="118"/>
        <end position="312"/>
    </location>
</feature>
<evidence type="ECO:0000256" key="3">
    <source>
        <dbReference type="ARBA" id="ARBA00022989"/>
    </source>
</evidence>